<keyword evidence="2" id="KW-1185">Reference proteome</keyword>
<dbReference type="AlphaFoldDB" id="A0A1E1KPD9"/>
<organism evidence="1 2">
    <name type="scientific">Rhynchosporium agropyri</name>
    <dbReference type="NCBI Taxonomy" id="914238"/>
    <lineage>
        <taxon>Eukaryota</taxon>
        <taxon>Fungi</taxon>
        <taxon>Dikarya</taxon>
        <taxon>Ascomycota</taxon>
        <taxon>Pezizomycotina</taxon>
        <taxon>Leotiomycetes</taxon>
        <taxon>Helotiales</taxon>
        <taxon>Ploettnerulaceae</taxon>
        <taxon>Rhynchosporium</taxon>
    </lineage>
</organism>
<dbReference type="GO" id="GO:0016757">
    <property type="term" value="F:glycosyltransferase activity"/>
    <property type="evidence" value="ECO:0007669"/>
    <property type="project" value="UniProtKB-KW"/>
</dbReference>
<reference evidence="2" key="1">
    <citation type="submission" date="2016-03" db="EMBL/GenBank/DDBJ databases">
        <authorList>
            <person name="Guldener U."/>
        </authorList>
    </citation>
    <scope>NUCLEOTIDE SEQUENCE [LARGE SCALE GENOMIC DNA]</scope>
    <source>
        <strain evidence="2">04CH-RAC-A.6.1</strain>
    </source>
</reference>
<gene>
    <name evidence="1" type="ORF">RAG0_08149</name>
</gene>
<proteinExistence type="predicted"/>
<name>A0A1E1KPD9_9HELO</name>
<sequence>MANAHFIETTTEYWQVILPGREAASASWQFSDPARLPDSRILKLPIRALTANEAVASLIINQAAIDVTAQLGAFLAAVVKPFAPDVIVGLPTPGLTLAPIIAQSLGHRRYVPLGYSRKVTIIDDAVSSVKTLKVSWDFSRALDPRSLAVEL</sequence>
<keyword evidence="1" id="KW-0808">Transferase</keyword>
<dbReference type="EMBL" id="FJUX01000042">
    <property type="protein sequence ID" value="CZS99862.1"/>
    <property type="molecule type" value="Genomic_DNA"/>
</dbReference>
<accession>A0A1E1KPD9</accession>
<evidence type="ECO:0000313" key="1">
    <source>
        <dbReference type="EMBL" id="CZS99862.1"/>
    </source>
</evidence>
<dbReference type="PANTHER" id="PTHR43218:SF1">
    <property type="entry name" value="PHOSPHORIBOSYLTRANSFERASE"/>
    <property type="match status" value="1"/>
</dbReference>
<keyword evidence="1" id="KW-0328">Glycosyltransferase</keyword>
<dbReference type="PANTHER" id="PTHR43218">
    <property type="entry name" value="PHOSPHORIBOSYLTRANSFERASE-RELATED"/>
    <property type="match status" value="1"/>
</dbReference>
<dbReference type="OrthoDB" id="363185at2759"/>
<dbReference type="Gene3D" id="3.40.50.2020">
    <property type="match status" value="1"/>
</dbReference>
<dbReference type="Proteomes" id="UP000178912">
    <property type="component" value="Unassembled WGS sequence"/>
</dbReference>
<protein>
    <submittedName>
        <fullName evidence="1">Related to Phosphoribosyltransferase, putative</fullName>
    </submittedName>
</protein>
<dbReference type="InterPro" id="IPR029057">
    <property type="entry name" value="PRTase-like"/>
</dbReference>
<evidence type="ECO:0000313" key="2">
    <source>
        <dbReference type="Proteomes" id="UP000178912"/>
    </source>
</evidence>
<dbReference type="SUPFAM" id="SSF53271">
    <property type="entry name" value="PRTase-like"/>
    <property type="match status" value="1"/>
</dbReference>